<proteinExistence type="predicted"/>
<evidence type="ECO:0000313" key="1">
    <source>
        <dbReference type="EMBL" id="MYE38022.1"/>
    </source>
</evidence>
<dbReference type="Proteomes" id="UP000449092">
    <property type="component" value="Unassembled WGS sequence"/>
</dbReference>
<reference evidence="1 2" key="1">
    <citation type="submission" date="2019-09" db="EMBL/GenBank/DDBJ databases">
        <title>Characterisation of the sponge microbiome using genome-centric metagenomics.</title>
        <authorList>
            <person name="Engelberts J.P."/>
            <person name="Robbins S.J."/>
            <person name="De Goeij J.M."/>
            <person name="Aranda M."/>
            <person name="Bell S.C."/>
            <person name="Webster N.S."/>
        </authorList>
    </citation>
    <scope>NUCLEOTIDE SEQUENCE [LARGE SCALE GENOMIC DNA]</scope>
    <source>
        <strain evidence="1">SB0662_bin_43</strain>
    </source>
</reference>
<sequence>MVVSQKDVDDARAYYKECLEEFEQVLERPFTTPSEQYRDAYHTFNEALKNYRNVRADFHKHPPHNK</sequence>
<name>A0A845D947_9BACT</name>
<accession>A0A845D947</accession>
<comment type="caution">
    <text evidence="1">The sequence shown here is derived from an EMBL/GenBank/DDBJ whole genome shotgun (WGS) entry which is preliminary data.</text>
</comment>
<dbReference type="EMBL" id="VXOY01000007">
    <property type="protein sequence ID" value="MYE38022.1"/>
    <property type="molecule type" value="Genomic_DNA"/>
</dbReference>
<evidence type="ECO:0008006" key="3">
    <source>
        <dbReference type="Google" id="ProtNLM"/>
    </source>
</evidence>
<dbReference type="AlphaFoldDB" id="A0A845D947"/>
<organism evidence="1 2">
    <name type="scientific">Candidatus Spechtbacteria bacterium SB0662_bin_43</name>
    <dbReference type="NCBI Taxonomy" id="2604897"/>
    <lineage>
        <taxon>Bacteria</taxon>
        <taxon>Candidatus Spechtiibacteriota</taxon>
    </lineage>
</organism>
<evidence type="ECO:0000313" key="2">
    <source>
        <dbReference type="Proteomes" id="UP000449092"/>
    </source>
</evidence>
<gene>
    <name evidence="1" type="ORF">F4X82_00690</name>
</gene>
<protein>
    <recommendedName>
        <fullName evidence="3">HEPN domain-containing protein</fullName>
    </recommendedName>
</protein>